<dbReference type="EMBL" id="MFJF01000009">
    <property type="protein sequence ID" value="OGG07803.1"/>
    <property type="molecule type" value="Genomic_DNA"/>
</dbReference>
<protein>
    <submittedName>
        <fullName evidence="1">Uncharacterized protein</fullName>
    </submittedName>
</protein>
<accession>A0A1F5Z5X7</accession>
<evidence type="ECO:0000313" key="1">
    <source>
        <dbReference type="EMBL" id="OGG07803.1"/>
    </source>
</evidence>
<comment type="caution">
    <text evidence="1">The sequence shown here is derived from an EMBL/GenBank/DDBJ whole genome shotgun (WGS) entry which is preliminary data.</text>
</comment>
<gene>
    <name evidence="1" type="ORF">A2777_02790</name>
</gene>
<name>A0A1F5Z5X7_9BACT</name>
<evidence type="ECO:0000313" key="2">
    <source>
        <dbReference type="Proteomes" id="UP000177354"/>
    </source>
</evidence>
<sequence>MFEKTPLPLFNRLILRRIRETKEQQEIASALLRQILIGFKNIDAYETNKGKVGEISYTREQNIRIDEITSLSLISTLPNSYTYTEDVLFTNNIREKTVKHKQSSEYRFGDNYRDDDGNEHSEIFTFTVKTGKFSFSKISLTANEMIIPNILVDAMHEGTLGLYIPANDPIDQNQISERIQNALAYLPKNNRELNNT</sequence>
<reference evidence="1 2" key="1">
    <citation type="journal article" date="2016" name="Nat. Commun.">
        <title>Thousands of microbial genomes shed light on interconnected biogeochemical processes in an aquifer system.</title>
        <authorList>
            <person name="Anantharaman K."/>
            <person name="Brown C.T."/>
            <person name="Hug L.A."/>
            <person name="Sharon I."/>
            <person name="Castelle C.J."/>
            <person name="Probst A.J."/>
            <person name="Thomas B.C."/>
            <person name="Singh A."/>
            <person name="Wilkins M.J."/>
            <person name="Karaoz U."/>
            <person name="Brodie E.L."/>
            <person name="Williams K.H."/>
            <person name="Hubbard S.S."/>
            <person name="Banfield J.F."/>
        </authorList>
    </citation>
    <scope>NUCLEOTIDE SEQUENCE [LARGE SCALE GENOMIC DNA]</scope>
</reference>
<proteinExistence type="predicted"/>
<organism evidence="1 2">
    <name type="scientific">Candidatus Gottesmanbacteria bacterium RIFCSPHIGHO2_01_FULL_40_15</name>
    <dbReference type="NCBI Taxonomy" id="1798376"/>
    <lineage>
        <taxon>Bacteria</taxon>
        <taxon>Candidatus Gottesmaniibacteriota</taxon>
    </lineage>
</organism>
<dbReference type="AlphaFoldDB" id="A0A1F5Z5X7"/>
<dbReference type="Proteomes" id="UP000177354">
    <property type="component" value="Unassembled WGS sequence"/>
</dbReference>